<feature type="non-terminal residue" evidence="1">
    <location>
        <position position="500"/>
    </location>
</feature>
<comment type="caution">
    <text evidence="1">The sequence shown here is derived from an EMBL/GenBank/DDBJ whole genome shotgun (WGS) entry which is preliminary data.</text>
</comment>
<dbReference type="PANTHER" id="PTHR32305:SF15">
    <property type="entry name" value="PROTEIN RHSA-RELATED"/>
    <property type="match status" value="1"/>
</dbReference>
<sequence length="500" mass="53319">MLVAPGADDPNWYKASVTTTAPDGNGATRHYQGSAAGVRLVGQSKATFWAKFKEELNADLLPAYIEDFKGNRTSYQWNANRQLITKVVAASNRTEAQSTQIDWHDTLALPTLITETGRTTKLSYGGGGRLVGAALTDNASNTTYSSAWSYNAQGLPGGYTDAAGQTLFGYDTRGNRNKVTNALGHVHQFAHDGAGRILTAMAPSGLERSYSYNPRGQLTRVSVGGQQTTLTYLPNDRLGTITFANGPAVTYQYDGALRVNRWSDNRGNSGNYALDAQDNVISAVFKDSSAATALQVQLTINNLNKVASETIGGNQSTALTYDANGDLATARDGLGQTTTLQVDGLRRLTKVTDPLNASATLSYNALDAVTSAQDFKGVTTTYTRDALGRPTQLQYGSTATSTLRYDLPGNTYNGPAAPKASTGHLSEIQDPGVTTQYQRDILGRVLRKSQILTNGDTRSLIHSYVPAGQGGGGELQSITYPSGKQATYLYDSTGQITGLQ</sequence>
<dbReference type="AlphaFoldDB" id="A0A2G7T622"/>
<name>A0A2G7T622_9FLAO</name>
<organism evidence="1">
    <name type="scientific">Chryseobacterium sp. B5</name>
    <dbReference type="NCBI Taxonomy" id="2050562"/>
    <lineage>
        <taxon>Bacteria</taxon>
        <taxon>Pseudomonadati</taxon>
        <taxon>Bacteroidota</taxon>
        <taxon>Flavobacteriia</taxon>
        <taxon>Flavobacteriales</taxon>
        <taxon>Weeksellaceae</taxon>
        <taxon>Chryseobacterium group</taxon>
        <taxon>Chryseobacterium</taxon>
    </lineage>
</organism>
<proteinExistence type="predicted"/>
<dbReference type="InterPro" id="IPR031325">
    <property type="entry name" value="RHS_repeat"/>
</dbReference>
<protein>
    <recommendedName>
        <fullName evidence="2">Sugar-binding protein</fullName>
    </recommendedName>
</protein>
<evidence type="ECO:0000313" key="1">
    <source>
        <dbReference type="EMBL" id="PII35374.1"/>
    </source>
</evidence>
<dbReference type="PANTHER" id="PTHR32305">
    <property type="match status" value="1"/>
</dbReference>
<dbReference type="NCBIfam" id="TIGR01643">
    <property type="entry name" value="YD_repeat_2x"/>
    <property type="match status" value="3"/>
</dbReference>
<dbReference type="InterPro" id="IPR006530">
    <property type="entry name" value="YD"/>
</dbReference>
<gene>
    <name evidence="1" type="ORF">CTI11_14395</name>
</gene>
<dbReference type="InterPro" id="IPR050708">
    <property type="entry name" value="T6SS_VgrG/RHS"/>
</dbReference>
<evidence type="ECO:0008006" key="2">
    <source>
        <dbReference type="Google" id="ProtNLM"/>
    </source>
</evidence>
<accession>A0A2G7T622</accession>
<reference evidence="1" key="1">
    <citation type="submission" date="2017-10" db="EMBL/GenBank/DDBJ databases">
        <title>Chryseobacterium sp. B5 is a hydrocarbonoclastic and plant growth promoting bacterium.</title>
        <authorList>
            <person name="Thijs S."/>
            <person name="Gkorezis P."/>
            <person name="Van Hamme J."/>
        </authorList>
    </citation>
    <scope>NUCLEOTIDE SEQUENCE</scope>
    <source>
        <strain evidence="1">B5</strain>
    </source>
</reference>
<dbReference type="Gene3D" id="2.180.10.10">
    <property type="entry name" value="RHS repeat-associated core"/>
    <property type="match status" value="2"/>
</dbReference>
<dbReference type="Pfam" id="PF05593">
    <property type="entry name" value="RHS_repeat"/>
    <property type="match status" value="2"/>
</dbReference>
<dbReference type="EMBL" id="PEKC01000048">
    <property type="protein sequence ID" value="PII35374.1"/>
    <property type="molecule type" value="Genomic_DNA"/>
</dbReference>